<sequence length="825" mass="91697" precursor="true">MTSHLPCSAMLLHRSPLALLLLLVVTAPAVAADPALDLSTLQRIEVQPERINFRSPREQALLLVTGYFADGLVADVTREASIVSDASAVIDVRDGIVLPAGNGAGEVTVNIAGKQAKVPVEVGGVDQPDPISFRTETVAALTRQGCNSGGCHGAPSGKGGFQISLQAYDHALDELTLTKGDRGRRTNSIEPAQSLLLLKPTMVVPHRGGLKLRTTDYAYEVLRQWIAEGAAVDAPEGTRCVQLELLPASGRVLKQPHWRQQIVARAHFDNGEVRDVTRLTLFHSSDDQLATVTPDGLLEGRHRGQVAVMARYLDQLVSCQFTLVEEIPGFEWTNPPANNFIDELVYEKLRQLQYAPSELCTDDEFLRRVYLDVLGALPTLAEQEAFRANQSPDRRAQLIDELLARPEHAQFWALKWGDLLKLQKSEVAESGVYKFHRWLVDAFARNMPFDEFARQLLTAQGSTYDNPAANFVRALDESTEAAETTAQVFLGSRIQCAKCHNHPFENWTQDNFYGLTAFFNRMSRKPGMRVEEEVIYEGREGEVVQPRTGQVMKPWLPGGAALDEHALNDRRRAFAQWLTAPDNPVFAQVAVNRAWAEVMGRGIVDPVDDFRQSNPPSNPALLERLAEEFTQHGFDHRQLLRTILNSRTYQLSSQSTPLNQDDSRFFSHARIRTLSAEQLLDALSQVTEIKETFAGLPVGTTATELPSPDFKHEFLETFGRPARLTACACERNTNSTLSQVIQLFNGSTLQRKLVAKENRFHRLLEEGAPVGVVIDQLYRAALCRPPTDVELQAAVAHVVSKPTPTEGLEDFCWALLNTEEFLTQH</sequence>
<evidence type="ECO:0000313" key="5">
    <source>
        <dbReference type="Proteomes" id="UP000317909"/>
    </source>
</evidence>
<gene>
    <name evidence="4" type="ORF">I41_48220</name>
</gene>
<proteinExistence type="predicted"/>
<dbReference type="Pfam" id="PF07587">
    <property type="entry name" value="PSD1"/>
    <property type="match status" value="1"/>
</dbReference>
<dbReference type="PANTHER" id="PTHR35889">
    <property type="entry name" value="CYCLOINULO-OLIGOSACCHARIDE FRUCTANOTRANSFERASE-RELATED"/>
    <property type="match status" value="1"/>
</dbReference>
<reference evidence="4 5" key="1">
    <citation type="submission" date="2019-02" db="EMBL/GenBank/DDBJ databases">
        <title>Deep-cultivation of Planctomycetes and their phenomic and genomic characterization uncovers novel biology.</title>
        <authorList>
            <person name="Wiegand S."/>
            <person name="Jogler M."/>
            <person name="Boedeker C."/>
            <person name="Pinto D."/>
            <person name="Vollmers J."/>
            <person name="Rivas-Marin E."/>
            <person name="Kohn T."/>
            <person name="Peeters S.H."/>
            <person name="Heuer A."/>
            <person name="Rast P."/>
            <person name="Oberbeckmann S."/>
            <person name="Bunk B."/>
            <person name="Jeske O."/>
            <person name="Meyerdierks A."/>
            <person name="Storesund J.E."/>
            <person name="Kallscheuer N."/>
            <person name="Luecker S."/>
            <person name="Lage O.M."/>
            <person name="Pohl T."/>
            <person name="Merkel B.J."/>
            <person name="Hornburger P."/>
            <person name="Mueller R.-W."/>
            <person name="Bruemmer F."/>
            <person name="Labrenz M."/>
            <person name="Spormann A.M."/>
            <person name="Op den Camp H."/>
            <person name="Overmann J."/>
            <person name="Amann R."/>
            <person name="Jetten M.S.M."/>
            <person name="Mascher T."/>
            <person name="Medema M.H."/>
            <person name="Devos D.P."/>
            <person name="Kaster A.-K."/>
            <person name="Ovreas L."/>
            <person name="Rohde M."/>
            <person name="Galperin M.Y."/>
            <person name="Jogler C."/>
        </authorList>
    </citation>
    <scope>NUCLEOTIDE SEQUENCE [LARGE SCALE GENOMIC DNA]</scope>
    <source>
        <strain evidence="4 5">I41</strain>
    </source>
</reference>
<accession>A0A517U4X5</accession>
<dbReference type="Pfam" id="PF07583">
    <property type="entry name" value="PSCyt2"/>
    <property type="match status" value="1"/>
</dbReference>
<feature type="domain" description="DUF1549" evidence="2">
    <location>
        <begin position="341"/>
        <end position="522"/>
    </location>
</feature>
<keyword evidence="1" id="KW-0732">Signal</keyword>
<evidence type="ECO:0000259" key="3">
    <source>
        <dbReference type="Pfam" id="PF07587"/>
    </source>
</evidence>
<evidence type="ECO:0008006" key="6">
    <source>
        <dbReference type="Google" id="ProtNLM"/>
    </source>
</evidence>
<name>A0A517U4X5_9BACT</name>
<dbReference type="InterPro" id="IPR022655">
    <property type="entry name" value="DUF1553"/>
</dbReference>
<organism evidence="4 5">
    <name type="scientific">Lacipirellula limnantheis</name>
    <dbReference type="NCBI Taxonomy" id="2528024"/>
    <lineage>
        <taxon>Bacteria</taxon>
        <taxon>Pseudomonadati</taxon>
        <taxon>Planctomycetota</taxon>
        <taxon>Planctomycetia</taxon>
        <taxon>Pirellulales</taxon>
        <taxon>Lacipirellulaceae</taxon>
        <taxon>Lacipirellula</taxon>
    </lineage>
</organism>
<evidence type="ECO:0000313" key="4">
    <source>
        <dbReference type="EMBL" id="QDT75610.1"/>
    </source>
</evidence>
<keyword evidence="5" id="KW-1185">Reference proteome</keyword>
<dbReference type="InterPro" id="IPR011444">
    <property type="entry name" value="DUF1549"/>
</dbReference>
<feature type="domain" description="DUF1553" evidence="3">
    <location>
        <begin position="570"/>
        <end position="797"/>
    </location>
</feature>
<dbReference type="EMBL" id="CP036339">
    <property type="protein sequence ID" value="QDT75610.1"/>
    <property type="molecule type" value="Genomic_DNA"/>
</dbReference>
<feature type="signal peptide" evidence="1">
    <location>
        <begin position="1"/>
        <end position="31"/>
    </location>
</feature>
<dbReference type="PANTHER" id="PTHR35889:SF3">
    <property type="entry name" value="F-BOX DOMAIN-CONTAINING PROTEIN"/>
    <property type="match status" value="1"/>
</dbReference>
<dbReference type="Proteomes" id="UP000317909">
    <property type="component" value="Chromosome"/>
</dbReference>
<dbReference type="KEGG" id="llh:I41_48220"/>
<evidence type="ECO:0000256" key="1">
    <source>
        <dbReference type="SAM" id="SignalP"/>
    </source>
</evidence>
<dbReference type="Gene3D" id="2.60.40.1080">
    <property type="match status" value="2"/>
</dbReference>
<dbReference type="AlphaFoldDB" id="A0A517U4X5"/>
<feature type="chain" id="PRO_5022014383" description="Bacterial Ig-like domain (Group 2)" evidence="1">
    <location>
        <begin position="32"/>
        <end position="825"/>
    </location>
</feature>
<protein>
    <recommendedName>
        <fullName evidence="6">Bacterial Ig-like domain (Group 2)</fullName>
    </recommendedName>
</protein>
<evidence type="ECO:0000259" key="2">
    <source>
        <dbReference type="Pfam" id="PF07583"/>
    </source>
</evidence>
<dbReference type="OrthoDB" id="289126at2"/>